<dbReference type="AlphaFoldDB" id="D6ZBV3"/>
<dbReference type="Gene3D" id="3.40.50.300">
    <property type="entry name" value="P-loop containing nucleotide triphosphate hydrolases"/>
    <property type="match status" value="1"/>
</dbReference>
<dbReference type="InterPro" id="IPR003593">
    <property type="entry name" value="AAA+_ATPase"/>
</dbReference>
<dbReference type="GO" id="GO:0005829">
    <property type="term" value="C:cytosol"/>
    <property type="evidence" value="ECO:0007669"/>
    <property type="project" value="TreeGrafter"/>
</dbReference>
<dbReference type="OrthoDB" id="9803906at2"/>
<dbReference type="PANTHER" id="PTHR32472">
    <property type="entry name" value="DNA REPAIR PROTEIN RADA"/>
    <property type="match status" value="1"/>
</dbReference>
<dbReference type="RefSeq" id="WP_013137386.1">
    <property type="nucleotide sequence ID" value="NC_014168.1"/>
</dbReference>
<dbReference type="InterPro" id="IPR020568">
    <property type="entry name" value="Ribosomal_Su5_D2-typ_SF"/>
</dbReference>
<dbReference type="PANTHER" id="PTHR32472:SF10">
    <property type="entry name" value="DNA REPAIR PROTEIN RADA-LIKE PROTEIN"/>
    <property type="match status" value="1"/>
</dbReference>
<dbReference type="Pfam" id="PF18073">
    <property type="entry name" value="Zn_ribbon_LapB"/>
    <property type="match status" value="1"/>
</dbReference>
<dbReference type="eggNOG" id="COG1066">
    <property type="taxonomic scope" value="Bacteria"/>
</dbReference>
<dbReference type="PROSITE" id="PS50162">
    <property type="entry name" value="RECA_2"/>
    <property type="match status" value="1"/>
</dbReference>
<evidence type="ECO:0000256" key="2">
    <source>
        <dbReference type="SAM" id="MobiDB-lite"/>
    </source>
</evidence>
<sequence length="471" mass="49301">MARTSAQESRHRCGECGSIQVKWLGRCPRCGAWASLVPICETAEGRAASVEPMTQILGSEALTRPTGVREFDRVLGKGLVAGSVVLLAGEPGVGKSTLLLETAKQWALAGRRCLYVSGEESPAQARARAERIGAVHEKVLFTAETQLEAILASCVEHTPELVVVDSVQMLRCAGEAPGAISQIQEAVRRFSALAKALDISVVLIGHVTKEGEIAGPRFLEHLVDVVLTFAGEQHSRLRLLRGVKNRFGPSDEVGCFEQNEHGISGVADPGSFLIGRREHPVAGSVATVVMHGRRPLLGEVQALVAPSSRGGKTVVSGLRSDRVAKIVGVLSARCGLDLREKDVYLSTVGGMSMHEPSADLAIALAIAGAAVGEALPLGLVVFGEVALTGEAVPVTATEQRLAEAARLGRKSAIVPAGGELGRDQKSATGLTLMTVSTTAMALAQLRGRKEASPAKNAIAEQTRGEPLSAAV</sequence>
<dbReference type="KEGG" id="srt:Srot_0443"/>
<dbReference type="EMBL" id="CP001958">
    <property type="protein sequence ID" value="ADG96930.1"/>
    <property type="molecule type" value="Genomic_DNA"/>
</dbReference>
<evidence type="ECO:0000313" key="4">
    <source>
        <dbReference type="EMBL" id="ADG96930.1"/>
    </source>
</evidence>
<dbReference type="InterPro" id="IPR020588">
    <property type="entry name" value="RecA_ATP-bd"/>
</dbReference>
<dbReference type="HOGENOM" id="CLU_018264_0_1_11"/>
<gene>
    <name evidence="4" type="ordered locus">Srot_0443</name>
</gene>
<evidence type="ECO:0000256" key="1">
    <source>
        <dbReference type="ARBA" id="ARBA00022723"/>
    </source>
</evidence>
<dbReference type="InterPro" id="IPR014721">
    <property type="entry name" value="Ribsml_uS5_D2-typ_fold_subgr"/>
</dbReference>
<dbReference type="SUPFAM" id="SSF54211">
    <property type="entry name" value="Ribosomal protein S5 domain 2-like"/>
    <property type="match status" value="1"/>
</dbReference>
<dbReference type="Proteomes" id="UP000002247">
    <property type="component" value="Chromosome"/>
</dbReference>
<dbReference type="GO" id="GO:0140664">
    <property type="term" value="F:ATP-dependent DNA damage sensor activity"/>
    <property type="evidence" value="ECO:0007669"/>
    <property type="project" value="InterPro"/>
</dbReference>
<dbReference type="InterPro" id="IPR027417">
    <property type="entry name" value="P-loop_NTPase"/>
</dbReference>
<feature type="region of interest" description="Disordered" evidence="2">
    <location>
        <begin position="452"/>
        <end position="471"/>
    </location>
</feature>
<accession>D6ZBV3</accession>
<name>D6ZBV3_SEGRD</name>
<keyword evidence="5" id="KW-1185">Reference proteome</keyword>
<dbReference type="GO" id="GO:0003677">
    <property type="term" value="F:DNA binding"/>
    <property type="evidence" value="ECO:0007669"/>
    <property type="project" value="InterPro"/>
</dbReference>
<dbReference type="PRINTS" id="PR01874">
    <property type="entry name" value="DNAREPAIRADA"/>
</dbReference>
<dbReference type="MEROPS" id="S16.A04"/>
<dbReference type="InterPro" id="IPR041166">
    <property type="entry name" value="Rubredoxin_2"/>
</dbReference>
<protein>
    <submittedName>
        <fullName evidence="4">AAA ATPase</fullName>
    </submittedName>
</protein>
<dbReference type="STRING" id="640132.Srot_0443"/>
<organism evidence="4 5">
    <name type="scientific">Segniliparus rotundus (strain ATCC BAA-972 / CDC 1076 / CIP 108378 / DSM 44985 / JCM 13578)</name>
    <dbReference type="NCBI Taxonomy" id="640132"/>
    <lineage>
        <taxon>Bacteria</taxon>
        <taxon>Bacillati</taxon>
        <taxon>Actinomycetota</taxon>
        <taxon>Actinomycetes</taxon>
        <taxon>Mycobacteriales</taxon>
        <taxon>Segniliparaceae</taxon>
        <taxon>Segniliparus</taxon>
    </lineage>
</organism>
<dbReference type="SMART" id="SM00382">
    <property type="entry name" value="AAA"/>
    <property type="match status" value="1"/>
</dbReference>
<keyword evidence="1" id="KW-0479">Metal-binding</keyword>
<proteinExistence type="predicted"/>
<dbReference type="GO" id="GO:0046872">
    <property type="term" value="F:metal ion binding"/>
    <property type="evidence" value="ECO:0007669"/>
    <property type="project" value="UniProtKB-KW"/>
</dbReference>
<dbReference type="Gene3D" id="3.30.230.10">
    <property type="match status" value="1"/>
</dbReference>
<evidence type="ECO:0000313" key="5">
    <source>
        <dbReference type="Proteomes" id="UP000002247"/>
    </source>
</evidence>
<dbReference type="Pfam" id="PF13481">
    <property type="entry name" value="AAA_25"/>
    <property type="match status" value="1"/>
</dbReference>
<reference evidence="4 5" key="1">
    <citation type="journal article" date="2010" name="Stand. Genomic Sci.">
        <title>Complete genome sequence of Segniliparus rotundus type strain (CDC 1076).</title>
        <authorList>
            <person name="Sikorski J."/>
            <person name="Lapidus A."/>
            <person name="Copeland A."/>
            <person name="Misra M."/>
            <person name="Glavina Del Rio T."/>
            <person name="Nolan M."/>
            <person name="Lucas S."/>
            <person name="Chen F."/>
            <person name="Tice H."/>
            <person name="Cheng J.F."/>
            <person name="Jando M."/>
            <person name="Schneider S."/>
            <person name="Bruce D."/>
            <person name="Goodwin L."/>
            <person name="Pitluck S."/>
            <person name="Liolios K."/>
            <person name="Mikhailova N."/>
            <person name="Pati A."/>
            <person name="Ivanova N."/>
            <person name="Mavromatis K."/>
            <person name="Chen A."/>
            <person name="Palaniappan K."/>
            <person name="Chertkov O."/>
            <person name="Land M."/>
            <person name="Hauser L."/>
            <person name="Chang Y.J."/>
            <person name="Jeffries C.D."/>
            <person name="Brettin T."/>
            <person name="Detter J.C."/>
            <person name="Han C."/>
            <person name="Rohde M."/>
            <person name="Goker M."/>
            <person name="Bristow J."/>
            <person name="Eisen J.A."/>
            <person name="Markowitz V."/>
            <person name="Hugenholtz P."/>
            <person name="Kyrpides N.C."/>
            <person name="Klenk H.P."/>
        </authorList>
    </citation>
    <scope>NUCLEOTIDE SEQUENCE [LARGE SCALE GENOMIC DNA]</scope>
    <source>
        <strain evidence="5">ATCC BAA-972 / CDC 1076 / CIP 108378 / DSM 44985 / JCM 13578</strain>
    </source>
</reference>
<feature type="domain" description="RecA family profile 1" evidence="3">
    <location>
        <begin position="60"/>
        <end position="207"/>
    </location>
</feature>
<dbReference type="GO" id="GO:0005524">
    <property type="term" value="F:ATP binding"/>
    <property type="evidence" value="ECO:0007669"/>
    <property type="project" value="InterPro"/>
</dbReference>
<evidence type="ECO:0000259" key="3">
    <source>
        <dbReference type="PROSITE" id="PS50162"/>
    </source>
</evidence>
<dbReference type="SUPFAM" id="SSF52540">
    <property type="entry name" value="P-loop containing nucleoside triphosphate hydrolases"/>
    <property type="match status" value="1"/>
</dbReference>
<dbReference type="GO" id="GO:0000725">
    <property type="term" value="P:recombinational repair"/>
    <property type="evidence" value="ECO:0007669"/>
    <property type="project" value="TreeGrafter"/>
</dbReference>